<gene>
    <name evidence="11" type="ORF">V5E97_27435</name>
</gene>
<dbReference type="SUPFAM" id="SSF55785">
    <property type="entry name" value="PYP-like sensor domain (PAS domain)"/>
    <property type="match status" value="1"/>
</dbReference>
<evidence type="ECO:0000313" key="11">
    <source>
        <dbReference type="EMBL" id="XBH02040.1"/>
    </source>
</evidence>
<dbReference type="PROSITE" id="PS50109">
    <property type="entry name" value="HIS_KIN"/>
    <property type="match status" value="1"/>
</dbReference>
<keyword evidence="6" id="KW-0418">Kinase</keyword>
<dbReference type="Gene3D" id="3.30.565.10">
    <property type="entry name" value="Histidine kinase-like ATPase, C-terminal domain"/>
    <property type="match status" value="1"/>
</dbReference>
<dbReference type="Gene3D" id="3.30.450.20">
    <property type="entry name" value="PAS domain"/>
    <property type="match status" value="1"/>
</dbReference>
<dbReference type="SMART" id="SM00091">
    <property type="entry name" value="PAS"/>
    <property type="match status" value="1"/>
</dbReference>
<dbReference type="Pfam" id="PF08448">
    <property type="entry name" value="PAS_4"/>
    <property type="match status" value="1"/>
</dbReference>
<evidence type="ECO:0000256" key="3">
    <source>
        <dbReference type="ARBA" id="ARBA00022553"/>
    </source>
</evidence>
<dbReference type="InterPro" id="IPR004358">
    <property type="entry name" value="Sig_transdc_His_kin-like_C"/>
</dbReference>
<dbReference type="Pfam" id="PF02518">
    <property type="entry name" value="HATPase_c"/>
    <property type="match status" value="1"/>
</dbReference>
<evidence type="ECO:0000256" key="5">
    <source>
        <dbReference type="ARBA" id="ARBA00022741"/>
    </source>
</evidence>
<evidence type="ECO:0000259" key="10">
    <source>
        <dbReference type="PROSITE" id="PS50109"/>
    </source>
</evidence>
<dbReference type="Pfam" id="PF00512">
    <property type="entry name" value="HisKA"/>
    <property type="match status" value="1"/>
</dbReference>
<protein>
    <recommendedName>
        <fullName evidence="2">histidine kinase</fullName>
        <ecNumber evidence="2">2.7.13.3</ecNumber>
    </recommendedName>
</protein>
<evidence type="ECO:0000256" key="4">
    <source>
        <dbReference type="ARBA" id="ARBA00022679"/>
    </source>
</evidence>
<dbReference type="SMART" id="SM00388">
    <property type="entry name" value="HisKA"/>
    <property type="match status" value="1"/>
</dbReference>
<name>A0AAU7CA94_9BACT</name>
<dbReference type="InterPro" id="IPR013656">
    <property type="entry name" value="PAS_4"/>
</dbReference>
<dbReference type="InterPro" id="IPR036097">
    <property type="entry name" value="HisK_dim/P_sf"/>
</dbReference>
<feature type="domain" description="Histidine kinase" evidence="10">
    <location>
        <begin position="240"/>
        <end position="450"/>
    </location>
</feature>
<sequence>MLRIKASEAHTRISLTPAIVLLMLVVALALSIAAVHQVFVEYRLLGTWVGGLRPVSVAEIESLRQDIGTRIIVRAIASAVLLLCTLTTLWLQQHQLGVRRALHQVKLLARDILASMDQGVITIDLQNNVTSINPASSRILGLESECVGRPLASITSGGSSLIALAAQVAERHAAVWDQDFDVEQGGRLRRIRAHAHVLKDSAGAALGCVILLRDVSDRILMEDRVRRMERFVNLGTLASGLHHEIKNPLTALSIHVQLLEKRLRDPTLRKPVDELIEVLKSEVNRLNGVLESFHDFASLQHLVVRSTDAHEILEETLRLIGPQAAQQNVEVTLQRPPAKLPRTLMDADKFKQAVLNLVINALEAMPEGGSLSLHASAPDGELLIKIADTGPGIPSEIQQDLFKPYVSTKPRGTGMGLALTEKVVSQHGGRILFRTGPQGTTFCIFIPREPIAGANGTP</sequence>
<keyword evidence="3" id="KW-0597">Phosphoprotein</keyword>
<dbReference type="Gene3D" id="1.10.287.130">
    <property type="match status" value="1"/>
</dbReference>
<dbReference type="InterPro" id="IPR003594">
    <property type="entry name" value="HATPase_dom"/>
</dbReference>
<evidence type="ECO:0000256" key="6">
    <source>
        <dbReference type="ARBA" id="ARBA00022777"/>
    </source>
</evidence>
<organism evidence="11">
    <name type="scientific">Singulisphaera sp. Ch08</name>
    <dbReference type="NCBI Taxonomy" id="3120278"/>
    <lineage>
        <taxon>Bacteria</taxon>
        <taxon>Pseudomonadati</taxon>
        <taxon>Planctomycetota</taxon>
        <taxon>Planctomycetia</taxon>
        <taxon>Isosphaerales</taxon>
        <taxon>Isosphaeraceae</taxon>
        <taxon>Singulisphaera</taxon>
    </lineage>
</organism>
<keyword evidence="5" id="KW-0547">Nucleotide-binding</keyword>
<dbReference type="EMBL" id="CP155447">
    <property type="protein sequence ID" value="XBH02040.1"/>
    <property type="molecule type" value="Genomic_DNA"/>
</dbReference>
<dbReference type="SMART" id="SM00387">
    <property type="entry name" value="HATPase_c"/>
    <property type="match status" value="1"/>
</dbReference>
<dbReference type="InterPro" id="IPR036890">
    <property type="entry name" value="HATPase_C_sf"/>
</dbReference>
<dbReference type="SUPFAM" id="SSF55874">
    <property type="entry name" value="ATPase domain of HSP90 chaperone/DNA topoisomerase II/histidine kinase"/>
    <property type="match status" value="1"/>
</dbReference>
<reference evidence="11" key="1">
    <citation type="submission" date="2024-05" db="EMBL/GenBank/DDBJ databases">
        <title>Planctomycetes of the genus Singulisphaera possess chitinolytic capabilities.</title>
        <authorList>
            <person name="Ivanova A."/>
        </authorList>
    </citation>
    <scope>NUCLEOTIDE SEQUENCE</scope>
    <source>
        <strain evidence="11">Ch08T</strain>
    </source>
</reference>
<keyword evidence="4" id="KW-0808">Transferase</keyword>
<evidence type="ECO:0000256" key="8">
    <source>
        <dbReference type="ARBA" id="ARBA00023012"/>
    </source>
</evidence>
<keyword evidence="8" id="KW-0902">Two-component regulatory system</keyword>
<dbReference type="NCBIfam" id="TIGR00229">
    <property type="entry name" value="sensory_box"/>
    <property type="match status" value="1"/>
</dbReference>
<dbReference type="GO" id="GO:0005524">
    <property type="term" value="F:ATP binding"/>
    <property type="evidence" value="ECO:0007669"/>
    <property type="project" value="UniProtKB-KW"/>
</dbReference>
<dbReference type="AlphaFoldDB" id="A0AAU7CA94"/>
<dbReference type="InterPro" id="IPR003661">
    <property type="entry name" value="HisK_dim/P_dom"/>
</dbReference>
<dbReference type="PANTHER" id="PTHR43065">
    <property type="entry name" value="SENSOR HISTIDINE KINASE"/>
    <property type="match status" value="1"/>
</dbReference>
<dbReference type="CDD" id="cd00130">
    <property type="entry name" value="PAS"/>
    <property type="match status" value="1"/>
</dbReference>
<keyword evidence="9" id="KW-0472">Membrane</keyword>
<keyword evidence="9" id="KW-0812">Transmembrane</keyword>
<dbReference type="InterPro" id="IPR005467">
    <property type="entry name" value="His_kinase_dom"/>
</dbReference>
<comment type="catalytic activity">
    <reaction evidence="1">
        <text>ATP + protein L-histidine = ADP + protein N-phospho-L-histidine.</text>
        <dbReference type="EC" id="2.7.13.3"/>
    </reaction>
</comment>
<dbReference type="RefSeq" id="WP_406694783.1">
    <property type="nucleotide sequence ID" value="NZ_CP155447.1"/>
</dbReference>
<evidence type="ECO:0000256" key="1">
    <source>
        <dbReference type="ARBA" id="ARBA00000085"/>
    </source>
</evidence>
<dbReference type="InterPro" id="IPR000014">
    <property type="entry name" value="PAS"/>
</dbReference>
<feature type="transmembrane region" description="Helical" evidence="9">
    <location>
        <begin position="12"/>
        <end position="35"/>
    </location>
</feature>
<dbReference type="GO" id="GO:0000155">
    <property type="term" value="F:phosphorelay sensor kinase activity"/>
    <property type="evidence" value="ECO:0007669"/>
    <property type="project" value="InterPro"/>
</dbReference>
<proteinExistence type="predicted"/>
<dbReference type="InterPro" id="IPR035965">
    <property type="entry name" value="PAS-like_dom_sf"/>
</dbReference>
<accession>A0AAU7CA94</accession>
<dbReference type="PRINTS" id="PR00344">
    <property type="entry name" value="BCTRLSENSOR"/>
</dbReference>
<evidence type="ECO:0000256" key="9">
    <source>
        <dbReference type="SAM" id="Phobius"/>
    </source>
</evidence>
<evidence type="ECO:0000256" key="2">
    <source>
        <dbReference type="ARBA" id="ARBA00012438"/>
    </source>
</evidence>
<keyword evidence="9" id="KW-1133">Transmembrane helix</keyword>
<dbReference type="SUPFAM" id="SSF47384">
    <property type="entry name" value="Homodimeric domain of signal transducing histidine kinase"/>
    <property type="match status" value="1"/>
</dbReference>
<dbReference type="PANTHER" id="PTHR43065:SF10">
    <property type="entry name" value="PEROXIDE STRESS-ACTIVATED HISTIDINE KINASE MAK3"/>
    <property type="match status" value="1"/>
</dbReference>
<dbReference type="CDD" id="cd00082">
    <property type="entry name" value="HisKA"/>
    <property type="match status" value="1"/>
</dbReference>
<dbReference type="EC" id="2.7.13.3" evidence="2"/>
<keyword evidence="7 11" id="KW-0067">ATP-binding</keyword>
<evidence type="ECO:0000256" key="7">
    <source>
        <dbReference type="ARBA" id="ARBA00022840"/>
    </source>
</evidence>